<reference evidence="2" key="1">
    <citation type="submission" date="2006-05" db="EMBL/GenBank/DDBJ databases">
        <authorList>
            <person name="Ciampi A.Y."/>
            <person name="Santos C.M.R."/>
            <person name="da Silva F.R."/>
            <person name="Pappas G.J. Jr"/>
            <person name="Ronning C.M."/>
            <person name="Cheung F."/>
            <person name="Haas B.J."/>
            <person name="Piffanelli P."/>
            <person name="Town C.D."/>
            <person name="Miller R.N.G."/>
            <person name="Souza M.T. Jr."/>
        </authorList>
    </citation>
    <scope>NUCLEOTIDE SEQUENCE</scope>
</reference>
<feature type="region of interest" description="Disordered" evidence="1">
    <location>
        <begin position="113"/>
        <end position="159"/>
    </location>
</feature>
<evidence type="ECO:0000313" key="2">
    <source>
        <dbReference type="EMBL" id="ABF70022.1"/>
    </source>
</evidence>
<protein>
    <submittedName>
        <fullName evidence="2">Uncharacterized protein</fullName>
    </submittedName>
</protein>
<feature type="compositionally biased region" description="Low complexity" evidence="1">
    <location>
        <begin position="138"/>
        <end position="159"/>
    </location>
</feature>
<proteinExistence type="predicted"/>
<accession>Q1EPD5</accession>
<sequence>MAFFRCFVPLPPTAEMTTMAAPPIAPPCPCPSSHGPRPSSWPSRTASARCACWSSRTTTRSARCPCAHTPSTWTASTCGSAPTLPAPSVAPPCSATRLFSPLCAPPGSAPRRGFFPLSSEPSGRLSTGAGPSSRRSRSMTSPSSLLLRPTPSSSLAFSSSRIRCGDPEALLSPDRLK</sequence>
<name>Q1EPD5_MUSAC</name>
<dbReference type="AlphaFoldDB" id="Q1EPD5"/>
<dbReference type="EMBL" id="AC186748">
    <property type="protein sequence ID" value="ABF70022.1"/>
    <property type="molecule type" value="Genomic_DNA"/>
</dbReference>
<organism evidence="2">
    <name type="scientific">Musa acuminata</name>
    <name type="common">Banana</name>
    <name type="synonym">Musa cavendishii</name>
    <dbReference type="NCBI Taxonomy" id="4641"/>
    <lineage>
        <taxon>Eukaryota</taxon>
        <taxon>Viridiplantae</taxon>
        <taxon>Streptophyta</taxon>
        <taxon>Embryophyta</taxon>
        <taxon>Tracheophyta</taxon>
        <taxon>Spermatophyta</taxon>
        <taxon>Magnoliopsida</taxon>
        <taxon>Liliopsida</taxon>
        <taxon>Zingiberales</taxon>
        <taxon>Musaceae</taxon>
        <taxon>Musa</taxon>
    </lineage>
</organism>
<gene>
    <name evidence="2" type="ORF">MA4_8L21.50</name>
</gene>
<evidence type="ECO:0000256" key="1">
    <source>
        <dbReference type="SAM" id="MobiDB-lite"/>
    </source>
</evidence>